<dbReference type="PROSITE" id="PS51463">
    <property type="entry name" value="P_GLUCOSE_ISOMERASE_3"/>
    <property type="match status" value="1"/>
</dbReference>
<protein>
    <submittedName>
        <fullName evidence="5">Glucose-6-phosphate isomerase</fullName>
    </submittedName>
</protein>
<keyword evidence="1" id="KW-0312">Gluconeogenesis</keyword>
<dbReference type="Gene3D" id="3.40.50.10490">
    <property type="entry name" value="Glucose-6-phosphate isomerase like protein, domain 1"/>
    <property type="match status" value="1"/>
</dbReference>
<dbReference type="GO" id="GO:0005829">
    <property type="term" value="C:cytosol"/>
    <property type="evidence" value="ECO:0007669"/>
    <property type="project" value="TreeGrafter"/>
</dbReference>
<dbReference type="GO" id="GO:0004347">
    <property type="term" value="F:glucose-6-phosphate isomerase activity"/>
    <property type="evidence" value="ECO:0007669"/>
    <property type="project" value="InterPro"/>
</dbReference>
<dbReference type="GO" id="GO:0097367">
    <property type="term" value="F:carbohydrate derivative binding"/>
    <property type="evidence" value="ECO:0007669"/>
    <property type="project" value="InterPro"/>
</dbReference>
<dbReference type="PANTHER" id="PTHR11469:SF1">
    <property type="entry name" value="GLUCOSE-6-PHOSPHATE ISOMERASE"/>
    <property type="match status" value="1"/>
</dbReference>
<dbReference type="Proteomes" id="UP000050741">
    <property type="component" value="Unassembled WGS sequence"/>
</dbReference>
<accession>A0A183BTV4</accession>
<evidence type="ECO:0000313" key="5">
    <source>
        <dbReference type="WBParaSite" id="GPLIN_000404000"/>
    </source>
</evidence>
<evidence type="ECO:0000256" key="3">
    <source>
        <dbReference type="ARBA" id="ARBA00023235"/>
    </source>
</evidence>
<name>A0A183BTV4_GLOPA</name>
<reference evidence="4" key="1">
    <citation type="submission" date="2014-05" db="EMBL/GenBank/DDBJ databases">
        <title>The genome and life-stage specific transcriptomes of Globodera pallida elucidate key aspects of plant parasitism by a cyst nematode.</title>
        <authorList>
            <person name="Cotton J.A."/>
            <person name="Lilley C.J."/>
            <person name="Jones L.M."/>
            <person name="Kikuchi T."/>
            <person name="Reid A.J."/>
            <person name="Thorpe P."/>
            <person name="Tsai I.J."/>
            <person name="Beasley H."/>
            <person name="Blok V."/>
            <person name="Cock P.J.A."/>
            <person name="Van den Akker S.E."/>
            <person name="Holroyd N."/>
            <person name="Hunt M."/>
            <person name="Mantelin S."/>
            <person name="Naghra H."/>
            <person name="Pain A."/>
            <person name="Palomares-Rius J.E."/>
            <person name="Zarowiecki M."/>
            <person name="Berriman M."/>
            <person name="Jones J.T."/>
            <person name="Urwin P.E."/>
        </authorList>
    </citation>
    <scope>NUCLEOTIDE SEQUENCE [LARGE SCALE GENOMIC DNA]</scope>
    <source>
        <strain evidence="4">Lindley</strain>
    </source>
</reference>
<keyword evidence="4" id="KW-1185">Reference proteome</keyword>
<evidence type="ECO:0000313" key="4">
    <source>
        <dbReference type="Proteomes" id="UP000050741"/>
    </source>
</evidence>
<reference evidence="5" key="2">
    <citation type="submission" date="2016-06" db="UniProtKB">
        <authorList>
            <consortium name="WormBaseParasite"/>
        </authorList>
    </citation>
    <scope>IDENTIFICATION</scope>
</reference>
<keyword evidence="3" id="KW-0413">Isomerase</keyword>
<dbReference type="InterPro" id="IPR001672">
    <property type="entry name" value="G6P_Isomerase"/>
</dbReference>
<dbReference type="AlphaFoldDB" id="A0A183BTV4"/>
<evidence type="ECO:0000256" key="2">
    <source>
        <dbReference type="ARBA" id="ARBA00023152"/>
    </source>
</evidence>
<evidence type="ECO:0000256" key="1">
    <source>
        <dbReference type="ARBA" id="ARBA00022432"/>
    </source>
</evidence>
<sequence length="124" mass="13405">MTVPALLRYKLCSNGCTRPEGMDFRSFGAHETVLRRNVVNIGIGGSDLGPLMVTEAFKPYQVGPNVNFVSNIDGTHFAEVLKKMEPKSVLFIIASKTFHPRDHHQCGVGAGLVSEGGRRCGTCG</sequence>
<dbReference type="Pfam" id="PF00342">
    <property type="entry name" value="PGI"/>
    <property type="match status" value="1"/>
</dbReference>
<dbReference type="InterPro" id="IPR046348">
    <property type="entry name" value="SIS_dom_sf"/>
</dbReference>
<dbReference type="GO" id="GO:0048029">
    <property type="term" value="F:monosaccharide binding"/>
    <property type="evidence" value="ECO:0007669"/>
    <property type="project" value="TreeGrafter"/>
</dbReference>
<proteinExistence type="predicted"/>
<dbReference type="GO" id="GO:0006096">
    <property type="term" value="P:glycolytic process"/>
    <property type="evidence" value="ECO:0007669"/>
    <property type="project" value="UniProtKB-KW"/>
</dbReference>
<organism evidence="4 5">
    <name type="scientific">Globodera pallida</name>
    <name type="common">Potato cyst nematode worm</name>
    <name type="synonym">Heterodera pallida</name>
    <dbReference type="NCBI Taxonomy" id="36090"/>
    <lineage>
        <taxon>Eukaryota</taxon>
        <taxon>Metazoa</taxon>
        <taxon>Ecdysozoa</taxon>
        <taxon>Nematoda</taxon>
        <taxon>Chromadorea</taxon>
        <taxon>Rhabditida</taxon>
        <taxon>Tylenchina</taxon>
        <taxon>Tylenchomorpha</taxon>
        <taxon>Tylenchoidea</taxon>
        <taxon>Heteroderidae</taxon>
        <taxon>Heteroderinae</taxon>
        <taxon>Globodera</taxon>
    </lineage>
</organism>
<dbReference type="GO" id="GO:0006094">
    <property type="term" value="P:gluconeogenesis"/>
    <property type="evidence" value="ECO:0007669"/>
    <property type="project" value="UniProtKB-KW"/>
</dbReference>
<dbReference type="SUPFAM" id="SSF53697">
    <property type="entry name" value="SIS domain"/>
    <property type="match status" value="1"/>
</dbReference>
<keyword evidence="2" id="KW-0324">Glycolysis</keyword>
<dbReference type="WBParaSite" id="GPLIN_000404000">
    <property type="protein sequence ID" value="GPLIN_000404000"/>
    <property type="gene ID" value="GPLIN_000404000"/>
</dbReference>
<dbReference type="GO" id="GO:0051156">
    <property type="term" value="P:glucose 6-phosphate metabolic process"/>
    <property type="evidence" value="ECO:0007669"/>
    <property type="project" value="TreeGrafter"/>
</dbReference>
<dbReference type="PANTHER" id="PTHR11469">
    <property type="entry name" value="GLUCOSE-6-PHOSPHATE ISOMERASE"/>
    <property type="match status" value="1"/>
</dbReference>